<feature type="domain" description="Bbp19-like phage" evidence="2">
    <location>
        <begin position="32"/>
        <end position="81"/>
    </location>
</feature>
<dbReference type="InterPro" id="IPR057447">
    <property type="entry name" value="Bbp19-like_phage"/>
</dbReference>
<name>Q2VZD7_PARM1</name>
<protein>
    <recommendedName>
        <fullName evidence="2">Bbp19-like phage domain-containing protein</fullName>
    </recommendedName>
</protein>
<organism evidence="3 4">
    <name type="scientific">Paramagnetospirillum magneticum (strain ATCC 700264 / AMB-1)</name>
    <name type="common">Magnetospirillum magneticum</name>
    <dbReference type="NCBI Taxonomy" id="342108"/>
    <lineage>
        <taxon>Bacteria</taxon>
        <taxon>Pseudomonadati</taxon>
        <taxon>Pseudomonadota</taxon>
        <taxon>Alphaproteobacteria</taxon>
        <taxon>Rhodospirillales</taxon>
        <taxon>Magnetospirillaceae</taxon>
        <taxon>Paramagnetospirillum</taxon>
    </lineage>
</organism>
<dbReference type="Pfam" id="PF25181">
    <property type="entry name" value="Phage_Bbp19"/>
    <property type="match status" value="1"/>
</dbReference>
<evidence type="ECO:0000259" key="2">
    <source>
        <dbReference type="Pfam" id="PF25181"/>
    </source>
</evidence>
<dbReference type="HOGENOM" id="CLU_184990_0_0_5"/>
<evidence type="ECO:0000256" key="1">
    <source>
        <dbReference type="SAM" id="MobiDB-lite"/>
    </source>
</evidence>
<keyword evidence="4" id="KW-1185">Reference proteome</keyword>
<dbReference type="Proteomes" id="UP000007058">
    <property type="component" value="Chromosome"/>
</dbReference>
<evidence type="ECO:0000313" key="3">
    <source>
        <dbReference type="EMBL" id="BAE53038.1"/>
    </source>
</evidence>
<dbReference type="AlphaFoldDB" id="Q2VZD7"/>
<evidence type="ECO:0000313" key="4">
    <source>
        <dbReference type="Proteomes" id="UP000007058"/>
    </source>
</evidence>
<dbReference type="OrthoDB" id="8450036at2"/>
<dbReference type="STRING" id="342108.amb4234"/>
<gene>
    <name evidence="3" type="ordered locus">amb4234</name>
</gene>
<feature type="region of interest" description="Disordered" evidence="1">
    <location>
        <begin position="1"/>
        <end position="21"/>
    </location>
</feature>
<sequence>MSPGDAGWTWLDLSPPGPHGDQDTLLLARQAARLFATPDGEAVLQHLKSMTIDRCLGPESGDNALRHLEGQRHLVLHLLALAARGRAGA</sequence>
<proteinExistence type="predicted"/>
<dbReference type="KEGG" id="mag:amb4234"/>
<reference evidence="3 4" key="1">
    <citation type="journal article" date="2005" name="DNA Res.">
        <title>Complete genome sequence of the facultative anaerobic magnetotactic bacterium Magnetospirillum sp. strain AMB-1.</title>
        <authorList>
            <person name="Matsunaga T."/>
            <person name="Okamura Y."/>
            <person name="Fukuda Y."/>
            <person name="Wahyudi A.T."/>
            <person name="Murase Y."/>
            <person name="Takeyama H."/>
        </authorList>
    </citation>
    <scope>NUCLEOTIDE SEQUENCE [LARGE SCALE GENOMIC DNA]</scope>
    <source>
        <strain evidence="4">ATCC 700264 / AMB-1</strain>
    </source>
</reference>
<dbReference type="EMBL" id="AP007255">
    <property type="protein sequence ID" value="BAE53038.1"/>
    <property type="molecule type" value="Genomic_DNA"/>
</dbReference>
<accession>Q2VZD7</accession>
<dbReference type="RefSeq" id="WP_011386583.1">
    <property type="nucleotide sequence ID" value="NC_007626.1"/>
</dbReference>